<dbReference type="PANTHER" id="PTHR46564">
    <property type="entry name" value="TRANSPOSASE"/>
    <property type="match status" value="1"/>
</dbReference>
<keyword evidence="2" id="KW-1185">Reference proteome</keyword>
<dbReference type="Pfam" id="PF13358">
    <property type="entry name" value="DDE_3"/>
    <property type="match status" value="1"/>
</dbReference>
<evidence type="ECO:0000313" key="3">
    <source>
        <dbReference type="RefSeq" id="XP_006815113.1"/>
    </source>
</evidence>
<dbReference type="RefSeq" id="XP_006815113.1">
    <property type="nucleotide sequence ID" value="XM_006815050.1"/>
</dbReference>
<feature type="domain" description="Tc1-like transposase DDE" evidence="1">
    <location>
        <begin position="52"/>
        <end position="195"/>
    </location>
</feature>
<evidence type="ECO:0000313" key="2">
    <source>
        <dbReference type="Proteomes" id="UP000694865"/>
    </source>
</evidence>
<dbReference type="InterPro" id="IPR036397">
    <property type="entry name" value="RNaseH_sf"/>
</dbReference>
<gene>
    <name evidence="3" type="primary">LOC102801000</name>
</gene>
<name>A0ABM0M522_SACKO</name>
<dbReference type="Proteomes" id="UP000694865">
    <property type="component" value="Unplaced"/>
</dbReference>
<dbReference type="GeneID" id="102801000"/>
<dbReference type="Gene3D" id="3.30.420.10">
    <property type="entry name" value="Ribonuclease H-like superfamily/Ribonuclease H"/>
    <property type="match status" value="1"/>
</dbReference>
<evidence type="ECO:0000259" key="1">
    <source>
        <dbReference type="Pfam" id="PF13358"/>
    </source>
</evidence>
<protein>
    <submittedName>
        <fullName evidence="3">Uncharacterized protein LOC102801000</fullName>
    </submittedName>
</protein>
<accession>A0ABM0M522</accession>
<reference evidence="3" key="1">
    <citation type="submission" date="2025-08" db="UniProtKB">
        <authorList>
            <consortium name="RefSeq"/>
        </authorList>
    </citation>
    <scope>IDENTIFICATION</scope>
    <source>
        <tissue evidence="3">Testes</tissue>
    </source>
</reference>
<sequence>MTICRAVKTAFAGGKWTYKRTTKSAEQRFTLRNLRYTQAYLDTMHNIDPWRLKFMDESGFRVTTTANPNYGHALVGQRCVQFARYDPNPNITLNLLIGLQGVAHIEVLDGASNSMHFADFIWQCVETVDEYGVPALQPGDFLVLDNAPIHHSEIAQTLNMWLNTQGIEVIFTPTYSPEFNQAEFCFGKVKKTLERPPLSILAYHNLGVAIYSAVEDVSGADVRGFFEATGYLFVQ</sequence>
<organism evidence="2 3">
    <name type="scientific">Saccoglossus kowalevskii</name>
    <name type="common">Acorn worm</name>
    <dbReference type="NCBI Taxonomy" id="10224"/>
    <lineage>
        <taxon>Eukaryota</taxon>
        <taxon>Metazoa</taxon>
        <taxon>Hemichordata</taxon>
        <taxon>Enteropneusta</taxon>
        <taxon>Harrimaniidae</taxon>
        <taxon>Saccoglossus</taxon>
    </lineage>
</organism>
<proteinExistence type="predicted"/>
<dbReference type="InterPro" id="IPR038717">
    <property type="entry name" value="Tc1-like_DDE_dom"/>
</dbReference>
<dbReference type="PANTHER" id="PTHR46564:SF1">
    <property type="entry name" value="TRANSPOSASE"/>
    <property type="match status" value="1"/>
</dbReference>